<evidence type="ECO:0000256" key="1">
    <source>
        <dbReference type="ARBA" id="ARBA00022729"/>
    </source>
</evidence>
<dbReference type="AlphaFoldDB" id="X1KLZ4"/>
<organism evidence="4">
    <name type="scientific">marine sediment metagenome</name>
    <dbReference type="NCBI Taxonomy" id="412755"/>
    <lineage>
        <taxon>unclassified sequences</taxon>
        <taxon>metagenomes</taxon>
        <taxon>ecological metagenomes</taxon>
    </lineage>
</organism>
<evidence type="ECO:0008006" key="5">
    <source>
        <dbReference type="Google" id="ProtNLM"/>
    </source>
</evidence>
<dbReference type="InterPro" id="IPR022029">
    <property type="entry name" value="YoaR-like_PG-bd"/>
</dbReference>
<reference evidence="4" key="1">
    <citation type="journal article" date="2014" name="Front. Microbiol.">
        <title>High frequency of phylogenetically diverse reductive dehalogenase-homologous genes in deep subseafloor sedimentary metagenomes.</title>
        <authorList>
            <person name="Kawai M."/>
            <person name="Futagami T."/>
            <person name="Toyoda A."/>
            <person name="Takaki Y."/>
            <person name="Nishi S."/>
            <person name="Hori S."/>
            <person name="Arai W."/>
            <person name="Tsubouchi T."/>
            <person name="Morono Y."/>
            <person name="Uchiyama I."/>
            <person name="Ito T."/>
            <person name="Fujiyama A."/>
            <person name="Inagaki F."/>
            <person name="Takami H."/>
        </authorList>
    </citation>
    <scope>NUCLEOTIDE SEQUENCE</scope>
    <source>
        <strain evidence="4">Expedition CK06-06</strain>
    </source>
</reference>
<feature type="domain" description="YoaR-like putative peptidoglycan binding" evidence="3">
    <location>
        <begin position="62"/>
        <end position="170"/>
    </location>
</feature>
<name>X1KLZ4_9ZZZZ</name>
<evidence type="ECO:0000259" key="2">
    <source>
        <dbReference type="Pfam" id="PF07501"/>
    </source>
</evidence>
<dbReference type="InterPro" id="IPR007391">
    <property type="entry name" value="Vancomycin_resist_VanW"/>
</dbReference>
<dbReference type="Pfam" id="PF07501">
    <property type="entry name" value="G5"/>
    <property type="match status" value="1"/>
</dbReference>
<dbReference type="EMBL" id="BARV01001027">
    <property type="protein sequence ID" value="GAH91159.1"/>
    <property type="molecule type" value="Genomic_DNA"/>
</dbReference>
<gene>
    <name evidence="4" type="ORF">S06H3_03227</name>
</gene>
<feature type="domain" description="YoaR-like putative peptidoglycan binding" evidence="3">
    <location>
        <begin position="229"/>
        <end position="312"/>
    </location>
</feature>
<evidence type="ECO:0000259" key="3">
    <source>
        <dbReference type="Pfam" id="PF12229"/>
    </source>
</evidence>
<proteinExistence type="predicted"/>
<dbReference type="PANTHER" id="PTHR35788">
    <property type="entry name" value="EXPORTED PROTEIN-RELATED"/>
    <property type="match status" value="1"/>
</dbReference>
<evidence type="ECO:0000313" key="4">
    <source>
        <dbReference type="EMBL" id="GAH91159.1"/>
    </source>
</evidence>
<dbReference type="PANTHER" id="PTHR35788:SF1">
    <property type="entry name" value="EXPORTED PROTEIN"/>
    <property type="match status" value="1"/>
</dbReference>
<dbReference type="Pfam" id="PF12229">
    <property type="entry name" value="PG_binding_4"/>
    <property type="match status" value="2"/>
</dbReference>
<accession>X1KLZ4</accession>
<sequence length="566" mass="64591">IFLCLIIAFEYSLSFGKVHRFVKVENLNLSILSKDEFREILQNKEKKSLDREIRFLFEDKSWKRKAKDLDFGFDIEETYKNAYGLGRSGNLFKDIIERINLWLTGKNIPIVGKISQVLTSKFINEIESDVKREPVSSDIFIKNLQVVITSSKSGIELDKQLLKSFIENSMIYKGGGTFDLPVIFVEPLLDESKLKNVKEEAEIIISSPITIKLSDESYELTRKKIAQMVEFIKLIIADNGNEEVIVDISFNNKSVRDLLKILSAKIEKFPIDAKFIVEDEKVVIEPSVDGIKLNKNEFNSLLNENAHKKENRSFKVPTLILEPKLTTEKADSMGIKELVSTHTEYFSPKALNRVHNIRLITSILDELLIAPDEIFSFNKTTGRRTKEKGFLEAPTIIRGELVNTFGGGVCNVSTTIFNTTFLGGYKIVERNPHQWYISRYPPGRDASVSWGVQDFKFQNDTGSWILIKGESTKSSCKISFYSTNIGREVKIETTPFSNFKTHSVKYKPDLEVPKGVEVVDSEGVDGRDVYVTRIISKNGEIIGNENIFTRYYPKNKIILLNPDDYH</sequence>
<dbReference type="Gene3D" id="2.20.230.10">
    <property type="entry name" value="Resuscitation-promoting factor rpfb"/>
    <property type="match status" value="1"/>
</dbReference>
<comment type="caution">
    <text evidence="4">The sequence shown here is derived from an EMBL/GenBank/DDBJ whole genome shotgun (WGS) entry which is preliminary data.</text>
</comment>
<dbReference type="InterPro" id="IPR011098">
    <property type="entry name" value="G5_dom"/>
</dbReference>
<feature type="domain" description="G5" evidence="2">
    <location>
        <begin position="502"/>
        <end position="558"/>
    </location>
</feature>
<feature type="non-terminal residue" evidence="4">
    <location>
        <position position="1"/>
    </location>
</feature>
<protein>
    <recommendedName>
        <fullName evidence="5">G5 domain-containing protein</fullName>
    </recommendedName>
</protein>
<feature type="non-terminal residue" evidence="4">
    <location>
        <position position="566"/>
    </location>
</feature>
<keyword evidence="1" id="KW-0732">Signal</keyword>
<dbReference type="InterPro" id="IPR052913">
    <property type="entry name" value="Glycopeptide_resist_protein"/>
</dbReference>
<dbReference type="Pfam" id="PF04294">
    <property type="entry name" value="VanW"/>
    <property type="match status" value="1"/>
</dbReference>